<dbReference type="EMBL" id="QOIL01000028">
    <property type="protein sequence ID" value="RCG22462.1"/>
    <property type="molecule type" value="Genomic_DNA"/>
</dbReference>
<keyword evidence="4" id="KW-1185">Reference proteome</keyword>
<evidence type="ECO:0000256" key="1">
    <source>
        <dbReference type="SAM" id="MobiDB-lite"/>
    </source>
</evidence>
<dbReference type="OrthoDB" id="3525411at2"/>
<protein>
    <submittedName>
        <fullName evidence="3">Uncharacterized protein</fullName>
    </submittedName>
</protein>
<organism evidence="3 4">
    <name type="scientific">Sphaerisporangium album</name>
    <dbReference type="NCBI Taxonomy" id="509200"/>
    <lineage>
        <taxon>Bacteria</taxon>
        <taxon>Bacillati</taxon>
        <taxon>Actinomycetota</taxon>
        <taxon>Actinomycetes</taxon>
        <taxon>Streptosporangiales</taxon>
        <taxon>Streptosporangiaceae</taxon>
        <taxon>Sphaerisporangium</taxon>
    </lineage>
</organism>
<feature type="signal peptide" evidence="2">
    <location>
        <begin position="1"/>
        <end position="25"/>
    </location>
</feature>
<dbReference type="AlphaFoldDB" id="A0A367EXV2"/>
<reference evidence="3 4" key="1">
    <citation type="submission" date="2018-06" db="EMBL/GenBank/DDBJ databases">
        <title>Sphaerisporangium craniellae sp. nov., isolated from a marine sponge in the South China Sea.</title>
        <authorList>
            <person name="Li L."/>
        </authorList>
    </citation>
    <scope>NUCLEOTIDE SEQUENCE [LARGE SCALE GENOMIC DNA]</scope>
    <source>
        <strain evidence="3 4">CCTCC AA 208026</strain>
    </source>
</reference>
<accession>A0A367EXV2</accession>
<gene>
    <name evidence="3" type="ORF">DQ384_35760</name>
</gene>
<evidence type="ECO:0000313" key="3">
    <source>
        <dbReference type="EMBL" id="RCG22462.1"/>
    </source>
</evidence>
<feature type="region of interest" description="Disordered" evidence="1">
    <location>
        <begin position="94"/>
        <end position="128"/>
    </location>
</feature>
<dbReference type="Proteomes" id="UP000253094">
    <property type="component" value="Unassembled WGS sequence"/>
</dbReference>
<feature type="chain" id="PRO_5039171154" evidence="2">
    <location>
        <begin position="26"/>
        <end position="426"/>
    </location>
</feature>
<sequence>MRIRRALALSAALTVLAVGIPAATAFSEDGEGDCKNYTNGASQSDPQCFWMAPTSEDALKVLDFWTQNDNEKLKAATEYPVGWIDCKVEQCSAEGEGDGQAHGEGDPAPDGYVEDNTPPTCQDATQPCSVSPEEIAAAARTAAGQAIAAAAASGMRVWIDSELLDDYKAGTAAFAAAVKKVGALAAQPGVVGIRFTSQLGYNGAVKTPDEMSAFVKAAATALHQIAPGKKLGIHTVVPSFGCGASEPCTTTMTKKYPLLTPQAIEPLLTSGSVDQLALDSGLLQTAYATWKITPQAAQANQWGKVKALAWDTLVQISAEDAGMAGKNASPFTADQAATLAQDRIAAPLKDGAATVNLWTRWQDGTGATYRVLGAGLANTPAWEQLDKLEPLQRRLTTMYNPASPEVGITQDVKKLSEVFSQVYVTD</sequence>
<name>A0A367EXV2_9ACTN</name>
<evidence type="ECO:0000256" key="2">
    <source>
        <dbReference type="SAM" id="SignalP"/>
    </source>
</evidence>
<proteinExistence type="predicted"/>
<feature type="compositionally biased region" description="Polar residues" evidence="1">
    <location>
        <begin position="117"/>
        <end position="128"/>
    </location>
</feature>
<dbReference type="RefSeq" id="WP_114033302.1">
    <property type="nucleotide sequence ID" value="NZ_QOIL01000028.1"/>
</dbReference>
<comment type="caution">
    <text evidence="3">The sequence shown here is derived from an EMBL/GenBank/DDBJ whole genome shotgun (WGS) entry which is preliminary data.</text>
</comment>
<evidence type="ECO:0000313" key="4">
    <source>
        <dbReference type="Proteomes" id="UP000253094"/>
    </source>
</evidence>
<keyword evidence="2" id="KW-0732">Signal</keyword>